<keyword evidence="3" id="KW-1185">Reference proteome</keyword>
<dbReference type="EMBL" id="CABPRJ010001007">
    <property type="protein sequence ID" value="VVC34677.1"/>
    <property type="molecule type" value="Genomic_DNA"/>
</dbReference>
<feature type="region of interest" description="Disordered" evidence="1">
    <location>
        <begin position="220"/>
        <end position="250"/>
    </location>
</feature>
<sequence>MVSTHMAYDCVTSWKVPSVNGNSIPSRNLSFSLIRNQSAANLGIQSYQCALTESVTADGTVLLIAISADEHCDGLLKPYDHHVKDGKMVMLLYQNSRRPLQPIDRPTREVTDEQCRQVATINHTRMLFRYRLFCQLFSDFTQGEWLNLRVDGGTLQYVHVVHHDEIDSGEQKGDDETGQQTRIRRQIYSDPTVLDGDEIRKYIIQWDNARSRRSLSDVIASSLPIPSGPTPPPSPPPTPPHTPSRTQSRVHSTYNSMFEAKDLIKSFDTLIEEYEQLINNDKEYKETRRKRSFTQKNNPTKYRWRCVRRINNEDSLYNQRTGAKFLTWGGKVEEHVDQSGNQQLDNGNSSTPVNKGKDYKMTYSCLWFVLRGPNILEYSVVGTGLPKPDQDLKSFARELCKENKSGSRGFDVIKRKNLNPRREWWATESSDYIPLY</sequence>
<evidence type="ECO:0000256" key="1">
    <source>
        <dbReference type="SAM" id="MobiDB-lite"/>
    </source>
</evidence>
<dbReference type="OrthoDB" id="6592138at2759"/>
<proteinExistence type="predicted"/>
<organism evidence="2 3">
    <name type="scientific">Cinara cedri</name>
    <dbReference type="NCBI Taxonomy" id="506608"/>
    <lineage>
        <taxon>Eukaryota</taxon>
        <taxon>Metazoa</taxon>
        <taxon>Ecdysozoa</taxon>
        <taxon>Arthropoda</taxon>
        <taxon>Hexapoda</taxon>
        <taxon>Insecta</taxon>
        <taxon>Pterygota</taxon>
        <taxon>Neoptera</taxon>
        <taxon>Paraneoptera</taxon>
        <taxon>Hemiptera</taxon>
        <taxon>Sternorrhyncha</taxon>
        <taxon>Aphidomorpha</taxon>
        <taxon>Aphidoidea</taxon>
        <taxon>Aphididae</taxon>
        <taxon>Lachninae</taxon>
        <taxon>Cinara</taxon>
    </lineage>
</organism>
<feature type="region of interest" description="Disordered" evidence="1">
    <location>
        <begin position="166"/>
        <end position="189"/>
    </location>
</feature>
<feature type="compositionally biased region" description="Basic and acidic residues" evidence="1">
    <location>
        <begin position="166"/>
        <end position="175"/>
    </location>
</feature>
<protein>
    <submittedName>
        <fullName evidence="2">Uncharacterized protein</fullName>
    </submittedName>
</protein>
<evidence type="ECO:0000313" key="2">
    <source>
        <dbReference type="EMBL" id="VVC34677.1"/>
    </source>
</evidence>
<gene>
    <name evidence="2" type="ORF">CINCED_3A008057</name>
</gene>
<dbReference type="AlphaFoldDB" id="A0A5E4MTG0"/>
<reference evidence="2 3" key="1">
    <citation type="submission" date="2019-08" db="EMBL/GenBank/DDBJ databases">
        <authorList>
            <person name="Alioto T."/>
            <person name="Alioto T."/>
            <person name="Gomez Garrido J."/>
        </authorList>
    </citation>
    <scope>NUCLEOTIDE SEQUENCE [LARGE SCALE GENOMIC DNA]</scope>
</reference>
<dbReference type="Proteomes" id="UP000325440">
    <property type="component" value="Unassembled WGS sequence"/>
</dbReference>
<feature type="compositionally biased region" description="Pro residues" evidence="1">
    <location>
        <begin position="226"/>
        <end position="242"/>
    </location>
</feature>
<evidence type="ECO:0000313" key="3">
    <source>
        <dbReference type="Proteomes" id="UP000325440"/>
    </source>
</evidence>
<accession>A0A5E4MTG0</accession>
<name>A0A5E4MTG0_9HEMI</name>